<reference evidence="2 3" key="1">
    <citation type="submission" date="2014-04" db="EMBL/GenBank/DDBJ databases">
        <authorList>
            <consortium name="DOE Joint Genome Institute"/>
            <person name="Kuo A."/>
            <person name="Ruytinx J."/>
            <person name="Rineau F."/>
            <person name="Colpaert J."/>
            <person name="Kohler A."/>
            <person name="Nagy L.G."/>
            <person name="Floudas D."/>
            <person name="Copeland A."/>
            <person name="Barry K.W."/>
            <person name="Cichocki N."/>
            <person name="Veneault-Fourrey C."/>
            <person name="LaButti K."/>
            <person name="Lindquist E.A."/>
            <person name="Lipzen A."/>
            <person name="Lundell T."/>
            <person name="Morin E."/>
            <person name="Murat C."/>
            <person name="Sun H."/>
            <person name="Tunlid A."/>
            <person name="Henrissat B."/>
            <person name="Grigoriev I.V."/>
            <person name="Hibbett D.S."/>
            <person name="Martin F."/>
            <person name="Nordberg H.P."/>
            <person name="Cantor M.N."/>
            <person name="Hua S.X."/>
        </authorList>
    </citation>
    <scope>NUCLEOTIDE SEQUENCE [LARGE SCALE GENOMIC DNA]</scope>
    <source>
        <strain evidence="2 3">UH-Slu-Lm8-n1</strain>
    </source>
</reference>
<evidence type="ECO:0000256" key="1">
    <source>
        <dbReference type="SAM" id="MobiDB-lite"/>
    </source>
</evidence>
<sequence length="285" mass="30686">MSLILDDPRDTCLSHGDDPSGDTEPPVKQDAHAGVKLKLLSVYMALTPVGVSLHIDADIEHLVLSGKLFGTNTDSRSSSPERSPSPTFSFASTSTSSDASHPTPTPMDHINSSNNPNNKNQSEWAQDAQASKASSTTHTKQPPSKPRGAHAGWRKCAGGWRGLILPKMQMQIWTPTDQKNALTSSVCPNQAALGNTDRATNLFHTLFHSAFFLSESCSDNALCRQSNDCPSDPLSADCDNLKGIDQGARASIHVLCETPSATHPGHRSFIRPRSTSHTYPQKYGS</sequence>
<dbReference type="EMBL" id="KN835988">
    <property type="protein sequence ID" value="KIK33239.1"/>
    <property type="molecule type" value="Genomic_DNA"/>
</dbReference>
<feature type="region of interest" description="Disordered" evidence="1">
    <location>
        <begin position="70"/>
        <end position="152"/>
    </location>
</feature>
<dbReference type="HOGENOM" id="CLU_977200_0_0_1"/>
<feature type="region of interest" description="Disordered" evidence="1">
    <location>
        <begin position="1"/>
        <end position="29"/>
    </location>
</feature>
<keyword evidence="3" id="KW-1185">Reference proteome</keyword>
<dbReference type="AlphaFoldDB" id="A0A0D0A4R7"/>
<feature type="compositionally biased region" description="Polar residues" evidence="1">
    <location>
        <begin position="273"/>
        <end position="285"/>
    </location>
</feature>
<feature type="compositionally biased region" description="Low complexity" evidence="1">
    <location>
        <begin position="111"/>
        <end position="122"/>
    </location>
</feature>
<gene>
    <name evidence="2" type="ORF">CY34DRAFT_18493</name>
</gene>
<evidence type="ECO:0000313" key="2">
    <source>
        <dbReference type="EMBL" id="KIK33239.1"/>
    </source>
</evidence>
<proteinExistence type="predicted"/>
<dbReference type="InParanoid" id="A0A0D0A4R7"/>
<name>A0A0D0A4R7_9AGAM</name>
<dbReference type="STRING" id="930992.A0A0D0A4R7"/>
<feature type="compositionally biased region" description="Low complexity" evidence="1">
    <location>
        <begin position="75"/>
        <end position="102"/>
    </location>
</feature>
<organism evidence="2 3">
    <name type="scientific">Suillus luteus UH-Slu-Lm8-n1</name>
    <dbReference type="NCBI Taxonomy" id="930992"/>
    <lineage>
        <taxon>Eukaryota</taxon>
        <taxon>Fungi</taxon>
        <taxon>Dikarya</taxon>
        <taxon>Basidiomycota</taxon>
        <taxon>Agaricomycotina</taxon>
        <taxon>Agaricomycetes</taxon>
        <taxon>Agaricomycetidae</taxon>
        <taxon>Boletales</taxon>
        <taxon>Suillineae</taxon>
        <taxon>Suillaceae</taxon>
        <taxon>Suillus</taxon>
    </lineage>
</organism>
<accession>A0A0D0A4R7</accession>
<dbReference type="Proteomes" id="UP000054485">
    <property type="component" value="Unassembled WGS sequence"/>
</dbReference>
<protein>
    <submittedName>
        <fullName evidence="2">Uncharacterized protein</fullName>
    </submittedName>
</protein>
<feature type="compositionally biased region" description="Basic and acidic residues" evidence="1">
    <location>
        <begin position="1"/>
        <end position="18"/>
    </location>
</feature>
<feature type="compositionally biased region" description="Polar residues" evidence="1">
    <location>
        <begin position="128"/>
        <end position="142"/>
    </location>
</feature>
<feature type="region of interest" description="Disordered" evidence="1">
    <location>
        <begin position="262"/>
        <end position="285"/>
    </location>
</feature>
<reference evidence="3" key="2">
    <citation type="submission" date="2015-01" db="EMBL/GenBank/DDBJ databases">
        <title>Evolutionary Origins and Diversification of the Mycorrhizal Mutualists.</title>
        <authorList>
            <consortium name="DOE Joint Genome Institute"/>
            <consortium name="Mycorrhizal Genomics Consortium"/>
            <person name="Kohler A."/>
            <person name="Kuo A."/>
            <person name="Nagy L.G."/>
            <person name="Floudas D."/>
            <person name="Copeland A."/>
            <person name="Barry K.W."/>
            <person name="Cichocki N."/>
            <person name="Veneault-Fourrey C."/>
            <person name="LaButti K."/>
            <person name="Lindquist E.A."/>
            <person name="Lipzen A."/>
            <person name="Lundell T."/>
            <person name="Morin E."/>
            <person name="Murat C."/>
            <person name="Riley R."/>
            <person name="Ohm R."/>
            <person name="Sun H."/>
            <person name="Tunlid A."/>
            <person name="Henrissat B."/>
            <person name="Grigoriev I.V."/>
            <person name="Hibbett D.S."/>
            <person name="Martin F."/>
        </authorList>
    </citation>
    <scope>NUCLEOTIDE SEQUENCE [LARGE SCALE GENOMIC DNA]</scope>
    <source>
        <strain evidence="3">UH-Slu-Lm8-n1</strain>
    </source>
</reference>
<evidence type="ECO:0000313" key="3">
    <source>
        <dbReference type="Proteomes" id="UP000054485"/>
    </source>
</evidence>